<comment type="caution">
    <text evidence="1">The sequence shown here is derived from an EMBL/GenBank/DDBJ whole genome shotgun (WGS) entry which is preliminary data.</text>
</comment>
<sequence>MRVATGTGELFDRGTRAGVNRMGESGFISWFTVGSFEESRGRKALFTVGEHATE</sequence>
<reference evidence="1" key="1">
    <citation type="submission" date="2021-10" db="EMBL/GenBank/DDBJ databases">
        <title>Melipona bicolor Genome sequencing and assembly.</title>
        <authorList>
            <person name="Araujo N.S."/>
            <person name="Arias M.C."/>
        </authorList>
    </citation>
    <scope>NUCLEOTIDE SEQUENCE</scope>
    <source>
        <strain evidence="1">USP_2M_L1-L4_2017</strain>
        <tissue evidence="1">Whole body</tissue>
    </source>
</reference>
<evidence type="ECO:0000313" key="1">
    <source>
        <dbReference type="EMBL" id="KAK1126414.1"/>
    </source>
</evidence>
<proteinExistence type="predicted"/>
<gene>
    <name evidence="1" type="ORF">K0M31_005052</name>
</gene>
<protein>
    <submittedName>
        <fullName evidence="1">Uncharacterized protein</fullName>
    </submittedName>
</protein>
<dbReference type="AlphaFoldDB" id="A0AA40KN55"/>
<evidence type="ECO:0000313" key="2">
    <source>
        <dbReference type="Proteomes" id="UP001177670"/>
    </source>
</evidence>
<organism evidence="1 2">
    <name type="scientific">Melipona bicolor</name>
    <dbReference type="NCBI Taxonomy" id="60889"/>
    <lineage>
        <taxon>Eukaryota</taxon>
        <taxon>Metazoa</taxon>
        <taxon>Ecdysozoa</taxon>
        <taxon>Arthropoda</taxon>
        <taxon>Hexapoda</taxon>
        <taxon>Insecta</taxon>
        <taxon>Pterygota</taxon>
        <taxon>Neoptera</taxon>
        <taxon>Endopterygota</taxon>
        <taxon>Hymenoptera</taxon>
        <taxon>Apocrita</taxon>
        <taxon>Aculeata</taxon>
        <taxon>Apoidea</taxon>
        <taxon>Anthophila</taxon>
        <taxon>Apidae</taxon>
        <taxon>Melipona</taxon>
    </lineage>
</organism>
<name>A0AA40KN55_9HYME</name>
<dbReference type="Proteomes" id="UP001177670">
    <property type="component" value="Unassembled WGS sequence"/>
</dbReference>
<accession>A0AA40KN55</accession>
<keyword evidence="2" id="KW-1185">Reference proteome</keyword>
<dbReference type="EMBL" id="JAHYIQ010000014">
    <property type="protein sequence ID" value="KAK1126414.1"/>
    <property type="molecule type" value="Genomic_DNA"/>
</dbReference>